<dbReference type="Pfam" id="PF13450">
    <property type="entry name" value="NAD_binding_8"/>
    <property type="match status" value="1"/>
</dbReference>
<dbReference type="InterPro" id="IPR036188">
    <property type="entry name" value="FAD/NAD-bd_sf"/>
</dbReference>
<reference evidence="2" key="1">
    <citation type="submission" date="2021-04" db="EMBL/GenBank/DDBJ databases">
        <title>Dactylosporangium aurantiacum NRRL B-8018 full assembly.</title>
        <authorList>
            <person name="Hartkoorn R.C."/>
            <person name="Beaudoing E."/>
            <person name="Hot D."/>
        </authorList>
    </citation>
    <scope>NUCLEOTIDE SEQUENCE</scope>
    <source>
        <strain evidence="2">NRRL B-8018</strain>
    </source>
</reference>
<dbReference type="PRINTS" id="PR00419">
    <property type="entry name" value="ADXRDTASE"/>
</dbReference>
<keyword evidence="3" id="KW-1185">Reference proteome</keyword>
<dbReference type="PANTHER" id="PTHR42877:SF4">
    <property type="entry name" value="FAD_NAD(P)-BINDING DOMAIN-CONTAINING PROTEIN-RELATED"/>
    <property type="match status" value="1"/>
</dbReference>
<dbReference type="InterPro" id="IPR051209">
    <property type="entry name" value="FAD-bind_Monooxygenase_sf"/>
</dbReference>
<feature type="region of interest" description="Disordered" evidence="1">
    <location>
        <begin position="470"/>
        <end position="500"/>
    </location>
</feature>
<dbReference type="AlphaFoldDB" id="A0A9Q9MAI7"/>
<dbReference type="OrthoDB" id="5168853at2"/>
<organism evidence="2 3">
    <name type="scientific">Dactylosporangium aurantiacum</name>
    <dbReference type="NCBI Taxonomy" id="35754"/>
    <lineage>
        <taxon>Bacteria</taxon>
        <taxon>Bacillati</taxon>
        <taxon>Actinomycetota</taxon>
        <taxon>Actinomycetes</taxon>
        <taxon>Micromonosporales</taxon>
        <taxon>Micromonosporaceae</taxon>
        <taxon>Dactylosporangium</taxon>
    </lineage>
</organism>
<evidence type="ECO:0000313" key="2">
    <source>
        <dbReference type="EMBL" id="UWZ51893.1"/>
    </source>
</evidence>
<dbReference type="Gene3D" id="3.50.50.60">
    <property type="entry name" value="FAD/NAD(P)-binding domain"/>
    <property type="match status" value="3"/>
</dbReference>
<protein>
    <submittedName>
        <fullName evidence="2">NAD(P)/FAD-dependent oxidoreductase</fullName>
    </submittedName>
</protein>
<evidence type="ECO:0000313" key="3">
    <source>
        <dbReference type="Proteomes" id="UP001058003"/>
    </source>
</evidence>
<sequence>MRIAVIGAGFGGIAVAHLLRQAGFGDLVIFDKADGPGGVWRDNTYPGCACDIPAPLYSYSFALNPDWSQRFPPQPEILAYLRRCVRDFDLETTLRPRTEVTAADWTGEAWRVTLGDGTTETFDVLIPAMGQLSRPVVPVLAGAEDFAGPAMHTARWDPGVDVAGRRVGVIGTGASAIQLVPAIAGTAAHVSVFQRSAPWTLPKPNRRYGPWRRALNRRFPALMRAARAGTWLLTVITGKAVTGSRPARLAVWALSTAQRLVQARGMRRAVTPDYAMGCKRVLFTADWFRTLRRGDVELVTADIERVTAAGIRTADGVLHACDILVYGTGFAATEFLTPTRITGRDGRALHDEWRAGAFAHLGIAVPGFPNMFLMYGPNTNTGNTSVVYFHEAQARYIVQAVRLLAARGPVEVRPEVAAAFDTEMQRRLGASVWAGCDSWYRTPGGRVVTNWPGMAAEYAARTAHLDEADYATVTPRRPPAPRQAPAGPRHQERTAGGPAA</sequence>
<dbReference type="PANTHER" id="PTHR42877">
    <property type="entry name" value="L-ORNITHINE N(5)-MONOOXYGENASE-RELATED"/>
    <property type="match status" value="1"/>
</dbReference>
<accession>A0A9Q9MAI7</accession>
<dbReference type="Pfam" id="PF13738">
    <property type="entry name" value="Pyr_redox_3"/>
    <property type="match status" value="1"/>
</dbReference>
<proteinExistence type="predicted"/>
<dbReference type="KEGG" id="daur:Daura_35005"/>
<name>A0A9Q9MAI7_9ACTN</name>
<evidence type="ECO:0000256" key="1">
    <source>
        <dbReference type="SAM" id="MobiDB-lite"/>
    </source>
</evidence>
<dbReference type="Proteomes" id="UP001058003">
    <property type="component" value="Chromosome"/>
</dbReference>
<dbReference type="EMBL" id="CP073767">
    <property type="protein sequence ID" value="UWZ51893.1"/>
    <property type="molecule type" value="Genomic_DNA"/>
</dbReference>
<gene>
    <name evidence="2" type="ORF">Daura_35005</name>
</gene>
<dbReference type="RefSeq" id="WP_063745481.1">
    <property type="nucleotide sequence ID" value="NZ_CP073767.1"/>
</dbReference>
<dbReference type="SUPFAM" id="SSF51905">
    <property type="entry name" value="FAD/NAD(P)-binding domain"/>
    <property type="match status" value="2"/>
</dbReference>